<feature type="chain" id="PRO_5015119965" evidence="1">
    <location>
        <begin position="23"/>
        <end position="87"/>
    </location>
</feature>
<evidence type="ECO:0000256" key="1">
    <source>
        <dbReference type="SAM" id="SignalP"/>
    </source>
</evidence>
<dbReference type="EMBL" id="PYGK01000005">
    <property type="protein sequence ID" value="PSL30706.1"/>
    <property type="molecule type" value="Genomic_DNA"/>
</dbReference>
<comment type="caution">
    <text evidence="2">The sequence shown here is derived from an EMBL/GenBank/DDBJ whole genome shotgun (WGS) entry which is preliminary data.</text>
</comment>
<name>A0A2P8G9R3_9BACT</name>
<dbReference type="AlphaFoldDB" id="A0A2P8G9R3"/>
<reference evidence="2 3" key="1">
    <citation type="submission" date="2018-03" db="EMBL/GenBank/DDBJ databases">
        <title>Genomic Encyclopedia of Archaeal and Bacterial Type Strains, Phase II (KMG-II): from individual species to whole genera.</title>
        <authorList>
            <person name="Goeker M."/>
        </authorList>
    </citation>
    <scope>NUCLEOTIDE SEQUENCE [LARGE SCALE GENOMIC DNA]</scope>
    <source>
        <strain evidence="2 3">DSM 18107</strain>
    </source>
</reference>
<keyword evidence="1" id="KW-0732">Signal</keyword>
<keyword evidence="3" id="KW-1185">Reference proteome</keyword>
<evidence type="ECO:0000313" key="3">
    <source>
        <dbReference type="Proteomes" id="UP000240978"/>
    </source>
</evidence>
<feature type="signal peptide" evidence="1">
    <location>
        <begin position="1"/>
        <end position="22"/>
    </location>
</feature>
<accession>A0A2P8G9R3</accession>
<organism evidence="2 3">
    <name type="scientific">Chitinophaga ginsengisoli</name>
    <dbReference type="NCBI Taxonomy" id="363837"/>
    <lineage>
        <taxon>Bacteria</taxon>
        <taxon>Pseudomonadati</taxon>
        <taxon>Bacteroidota</taxon>
        <taxon>Chitinophagia</taxon>
        <taxon>Chitinophagales</taxon>
        <taxon>Chitinophagaceae</taxon>
        <taxon>Chitinophaga</taxon>
    </lineage>
</organism>
<sequence>MNKARIILSAVALFAVVGGALAFKAARQPGSVYTVSTLAGGATVCTTVPYQITANGNATTFTSYFTSKNPAGVCILPTTRTFYQVID</sequence>
<gene>
    <name evidence="2" type="ORF">CLV42_10567</name>
</gene>
<evidence type="ECO:0000313" key="2">
    <source>
        <dbReference type="EMBL" id="PSL30706.1"/>
    </source>
</evidence>
<dbReference type="RefSeq" id="WP_106602562.1">
    <property type="nucleotide sequence ID" value="NZ_PYGK01000005.1"/>
</dbReference>
<proteinExistence type="predicted"/>
<protein>
    <submittedName>
        <fullName evidence="2">Uncharacterized protein</fullName>
    </submittedName>
</protein>
<dbReference type="Proteomes" id="UP000240978">
    <property type="component" value="Unassembled WGS sequence"/>
</dbReference>